<dbReference type="EMBL" id="ML976620">
    <property type="protein sequence ID" value="KAF1840099.1"/>
    <property type="molecule type" value="Genomic_DNA"/>
</dbReference>
<gene>
    <name evidence="2" type="ORF">K460DRAFT_410710</name>
</gene>
<dbReference type="AlphaFoldDB" id="A0A9P4G7D9"/>
<keyword evidence="3" id="KW-1185">Reference proteome</keyword>
<protein>
    <recommendedName>
        <fullName evidence="4">MADS-box domain-containing protein</fullName>
    </recommendedName>
</protein>
<dbReference type="OrthoDB" id="3791716at2759"/>
<dbReference type="RefSeq" id="XP_040782662.1">
    <property type="nucleotide sequence ID" value="XM_040937404.1"/>
</dbReference>
<dbReference type="Proteomes" id="UP000800039">
    <property type="component" value="Unassembled WGS sequence"/>
</dbReference>
<feature type="region of interest" description="Disordered" evidence="1">
    <location>
        <begin position="96"/>
        <end position="175"/>
    </location>
</feature>
<evidence type="ECO:0000313" key="2">
    <source>
        <dbReference type="EMBL" id="KAF1840099.1"/>
    </source>
</evidence>
<dbReference type="GeneID" id="63854654"/>
<feature type="compositionally biased region" description="Low complexity" evidence="1">
    <location>
        <begin position="147"/>
        <end position="159"/>
    </location>
</feature>
<name>A0A9P4G7D9_9PLEO</name>
<sequence>MPKALPQDITRSFNTRYSGIFKKSAELHAIDRRVRISIIIEKPGTTPFVFSTEESGHSWPPHLQDYVEDRGPIVKRPSHYQSLSQGISEGRVRVIGASSLSPPPPYMPGTSDREQTPDSLASGKMAKEMQEPPPSYQSREGWCLSATPPRIIPSRTSSPLPMNVVLPSKMPGNDR</sequence>
<proteinExistence type="predicted"/>
<evidence type="ECO:0008006" key="4">
    <source>
        <dbReference type="Google" id="ProtNLM"/>
    </source>
</evidence>
<comment type="caution">
    <text evidence="2">The sequence shown here is derived from an EMBL/GenBank/DDBJ whole genome shotgun (WGS) entry which is preliminary data.</text>
</comment>
<evidence type="ECO:0000256" key="1">
    <source>
        <dbReference type="SAM" id="MobiDB-lite"/>
    </source>
</evidence>
<organism evidence="2 3">
    <name type="scientific">Cucurbitaria berberidis CBS 394.84</name>
    <dbReference type="NCBI Taxonomy" id="1168544"/>
    <lineage>
        <taxon>Eukaryota</taxon>
        <taxon>Fungi</taxon>
        <taxon>Dikarya</taxon>
        <taxon>Ascomycota</taxon>
        <taxon>Pezizomycotina</taxon>
        <taxon>Dothideomycetes</taxon>
        <taxon>Pleosporomycetidae</taxon>
        <taxon>Pleosporales</taxon>
        <taxon>Pleosporineae</taxon>
        <taxon>Cucurbitariaceae</taxon>
        <taxon>Cucurbitaria</taxon>
    </lineage>
</organism>
<accession>A0A9P4G7D9</accession>
<reference evidence="2" key="1">
    <citation type="submission" date="2020-01" db="EMBL/GenBank/DDBJ databases">
        <authorList>
            <consortium name="DOE Joint Genome Institute"/>
            <person name="Haridas S."/>
            <person name="Albert R."/>
            <person name="Binder M."/>
            <person name="Bloem J."/>
            <person name="Labutti K."/>
            <person name="Salamov A."/>
            <person name="Andreopoulos B."/>
            <person name="Baker S.E."/>
            <person name="Barry K."/>
            <person name="Bills G."/>
            <person name="Bluhm B.H."/>
            <person name="Cannon C."/>
            <person name="Castanera R."/>
            <person name="Culley D.E."/>
            <person name="Daum C."/>
            <person name="Ezra D."/>
            <person name="Gonzalez J.B."/>
            <person name="Henrissat B."/>
            <person name="Kuo A."/>
            <person name="Liang C."/>
            <person name="Lipzen A."/>
            <person name="Lutzoni F."/>
            <person name="Magnuson J."/>
            <person name="Mondo S."/>
            <person name="Nolan M."/>
            <person name="Ohm R."/>
            <person name="Pangilinan J."/>
            <person name="Park H.-J."/>
            <person name="Ramirez L."/>
            <person name="Alfaro M."/>
            <person name="Sun H."/>
            <person name="Tritt A."/>
            <person name="Yoshinaga Y."/>
            <person name="Zwiers L.-H."/>
            <person name="Turgeon B.G."/>
            <person name="Goodwin S.B."/>
            <person name="Spatafora J.W."/>
            <person name="Crous P.W."/>
            <person name="Grigoriev I.V."/>
        </authorList>
    </citation>
    <scope>NUCLEOTIDE SEQUENCE</scope>
    <source>
        <strain evidence="2">CBS 394.84</strain>
    </source>
</reference>
<evidence type="ECO:0000313" key="3">
    <source>
        <dbReference type="Proteomes" id="UP000800039"/>
    </source>
</evidence>